<proteinExistence type="predicted"/>
<evidence type="ECO:0000313" key="2">
    <source>
        <dbReference type="Proteomes" id="UP000790347"/>
    </source>
</evidence>
<evidence type="ECO:0000313" key="1">
    <source>
        <dbReference type="EMBL" id="KAH9518029.1"/>
    </source>
</evidence>
<name>A0A922I224_DERFA</name>
<sequence length="79" mass="9545">MIAFVLKSIDKTIIDLYKISNVLYYITIKSPYMLEFFSPLNIIDRKKSESFSVVIIERQFRCTHETERFRRIFMMIQAN</sequence>
<gene>
    <name evidence="1" type="ORF">DERF_008631</name>
</gene>
<comment type="caution">
    <text evidence="1">The sequence shown here is derived from an EMBL/GenBank/DDBJ whole genome shotgun (WGS) entry which is preliminary data.</text>
</comment>
<dbReference type="EMBL" id="ASGP02000003">
    <property type="protein sequence ID" value="KAH9518029.1"/>
    <property type="molecule type" value="Genomic_DNA"/>
</dbReference>
<keyword evidence="2" id="KW-1185">Reference proteome</keyword>
<protein>
    <submittedName>
        <fullName evidence="1">Uncharacterized protein</fullName>
    </submittedName>
</protein>
<reference evidence="1" key="2">
    <citation type="journal article" date="2022" name="Res Sq">
        <title>Comparative Genomics Reveals Insights into the Divergent Evolution of Astigmatic Mites and Household Pest Adaptations.</title>
        <authorList>
            <person name="Xiong Q."/>
            <person name="Wan A.T.-Y."/>
            <person name="Liu X.-Y."/>
            <person name="Fung C.S.-H."/>
            <person name="Xiao X."/>
            <person name="Malainual N."/>
            <person name="Hou J."/>
            <person name="Wang L."/>
            <person name="Wang M."/>
            <person name="Yang K."/>
            <person name="Cui Y."/>
            <person name="Leung E."/>
            <person name="Nong W."/>
            <person name="Shin S.-K."/>
            <person name="Au S."/>
            <person name="Jeong K.Y."/>
            <person name="Chew F.T."/>
            <person name="Hui J."/>
            <person name="Leung T.F."/>
            <person name="Tungtrongchitr A."/>
            <person name="Zhong N."/>
            <person name="Liu Z."/>
            <person name="Tsui S."/>
        </authorList>
    </citation>
    <scope>NUCLEOTIDE SEQUENCE</scope>
    <source>
        <strain evidence="1">Derf</strain>
        <tissue evidence="1">Whole organism</tissue>
    </source>
</reference>
<dbReference type="AlphaFoldDB" id="A0A922I224"/>
<organism evidence="1 2">
    <name type="scientific">Dermatophagoides farinae</name>
    <name type="common">American house dust mite</name>
    <dbReference type="NCBI Taxonomy" id="6954"/>
    <lineage>
        <taxon>Eukaryota</taxon>
        <taxon>Metazoa</taxon>
        <taxon>Ecdysozoa</taxon>
        <taxon>Arthropoda</taxon>
        <taxon>Chelicerata</taxon>
        <taxon>Arachnida</taxon>
        <taxon>Acari</taxon>
        <taxon>Acariformes</taxon>
        <taxon>Sarcoptiformes</taxon>
        <taxon>Astigmata</taxon>
        <taxon>Psoroptidia</taxon>
        <taxon>Analgoidea</taxon>
        <taxon>Pyroglyphidae</taxon>
        <taxon>Dermatophagoidinae</taxon>
        <taxon>Dermatophagoides</taxon>
    </lineage>
</organism>
<dbReference type="Proteomes" id="UP000790347">
    <property type="component" value="Unassembled WGS sequence"/>
</dbReference>
<accession>A0A922I224</accession>
<reference evidence="1" key="1">
    <citation type="submission" date="2013-05" db="EMBL/GenBank/DDBJ databases">
        <authorList>
            <person name="Yim A.K.Y."/>
            <person name="Chan T.F."/>
            <person name="Ji K.M."/>
            <person name="Liu X.Y."/>
            <person name="Zhou J.W."/>
            <person name="Li R.Q."/>
            <person name="Yang K.Y."/>
            <person name="Li J."/>
            <person name="Li M."/>
            <person name="Law P.T.W."/>
            <person name="Wu Y.L."/>
            <person name="Cai Z.L."/>
            <person name="Qin H."/>
            <person name="Bao Y."/>
            <person name="Leung R.K.K."/>
            <person name="Ng P.K.S."/>
            <person name="Zou J."/>
            <person name="Zhong X.J."/>
            <person name="Ran P.X."/>
            <person name="Zhong N.S."/>
            <person name="Liu Z.G."/>
            <person name="Tsui S.K.W."/>
        </authorList>
    </citation>
    <scope>NUCLEOTIDE SEQUENCE</scope>
    <source>
        <strain evidence="1">Derf</strain>
        <tissue evidence="1">Whole organism</tissue>
    </source>
</reference>